<dbReference type="Pfam" id="PF20228">
    <property type="entry name" value="DUF6587"/>
    <property type="match status" value="1"/>
</dbReference>
<evidence type="ECO:0000313" key="4">
    <source>
        <dbReference type="Proteomes" id="UP000188937"/>
    </source>
</evidence>
<keyword evidence="2" id="KW-1133">Transmembrane helix</keyword>
<dbReference type="KEGG" id="aace:A0U92_02005"/>
<dbReference type="OrthoDB" id="7226216at2"/>
<dbReference type="EMBL" id="CP014692">
    <property type="protein sequence ID" value="AQS83744.1"/>
    <property type="molecule type" value="Genomic_DNA"/>
</dbReference>
<proteinExistence type="predicted"/>
<evidence type="ECO:0000256" key="1">
    <source>
        <dbReference type="SAM" id="MobiDB-lite"/>
    </source>
</evidence>
<evidence type="ECO:0000313" key="3">
    <source>
        <dbReference type="EMBL" id="AQS83744.1"/>
    </source>
</evidence>
<protein>
    <submittedName>
        <fullName evidence="3">Uncharacterized protein</fullName>
    </submittedName>
</protein>
<reference evidence="3 4" key="1">
    <citation type="submission" date="2016-03" db="EMBL/GenBank/DDBJ databases">
        <title>Acetic acid bacteria sequencing.</title>
        <authorList>
            <person name="Brandt J."/>
            <person name="Jakob F."/>
            <person name="Vogel R.F."/>
        </authorList>
    </citation>
    <scope>NUCLEOTIDE SEQUENCE [LARGE SCALE GENOMIC DNA]</scope>
    <source>
        <strain evidence="3 4">TMW2.1153</strain>
    </source>
</reference>
<evidence type="ECO:0000256" key="2">
    <source>
        <dbReference type="SAM" id="Phobius"/>
    </source>
</evidence>
<dbReference type="AlphaFoldDB" id="A0A1U9KD55"/>
<sequence>MGAVMIESLIIGLLVLVCALYWLGRLAPSVTRKLWKSTGALLRTVHAPSALQTAVAGRANAGSRGGCGGCKGCDSRSGGCH</sequence>
<feature type="region of interest" description="Disordered" evidence="1">
    <location>
        <begin position="59"/>
        <end position="81"/>
    </location>
</feature>
<dbReference type="InterPro" id="IPR046494">
    <property type="entry name" value="DUF6587"/>
</dbReference>
<dbReference type="STRING" id="435.A0U92_02005"/>
<keyword evidence="2" id="KW-0812">Transmembrane</keyword>
<keyword evidence="4" id="KW-1185">Reference proteome</keyword>
<organism evidence="3 4">
    <name type="scientific">Acetobacter aceti</name>
    <dbReference type="NCBI Taxonomy" id="435"/>
    <lineage>
        <taxon>Bacteria</taxon>
        <taxon>Pseudomonadati</taxon>
        <taxon>Pseudomonadota</taxon>
        <taxon>Alphaproteobacteria</taxon>
        <taxon>Acetobacterales</taxon>
        <taxon>Acetobacteraceae</taxon>
        <taxon>Acetobacter</taxon>
        <taxon>Acetobacter subgen. Acetobacter</taxon>
    </lineage>
</organism>
<feature type="transmembrane region" description="Helical" evidence="2">
    <location>
        <begin position="6"/>
        <end position="24"/>
    </location>
</feature>
<keyword evidence="2" id="KW-0472">Membrane</keyword>
<accession>A0A1U9KD55</accession>
<name>A0A1U9KD55_ACEAC</name>
<dbReference type="Proteomes" id="UP000188937">
    <property type="component" value="Chromosome"/>
</dbReference>
<gene>
    <name evidence="3" type="ORF">A0U92_02005</name>
</gene>